<accession>A0A229R920</accession>
<reference evidence="1 2" key="1">
    <citation type="submission" date="2017-07" db="EMBL/GenBank/DDBJ databases">
        <title>Amycolatopsis alba DSM 44262 Genome sequencing and assembly.</title>
        <authorList>
            <person name="Kaur N."/>
            <person name="Mayilraj S."/>
        </authorList>
    </citation>
    <scope>NUCLEOTIDE SEQUENCE [LARGE SCALE GENOMIC DNA]</scope>
    <source>
        <strain evidence="1 2">DSM 44262</strain>
    </source>
</reference>
<proteinExistence type="predicted"/>
<evidence type="ECO:0000313" key="1">
    <source>
        <dbReference type="EMBL" id="OXM43127.1"/>
    </source>
</evidence>
<dbReference type="Proteomes" id="UP000215563">
    <property type="component" value="Unassembled WGS sequence"/>
</dbReference>
<sequence>MTATLTVPRTSLSCLATALVRVTRRGDHRAELIAELATARLTPACFVPGIEHQAAAAIVRTGLPTVEHQRRTLQRRIDEHLFLDTTARTGVRVLACWDDSAHRVRMHVAETGEPGLWDRIVALFTRWEMTGRPVPATSGPIGSAS</sequence>
<gene>
    <name evidence="1" type="ORF">CFP75_39695</name>
</gene>
<comment type="caution">
    <text evidence="1">The sequence shown here is derived from an EMBL/GenBank/DDBJ whole genome shotgun (WGS) entry which is preliminary data.</text>
</comment>
<dbReference type="EMBL" id="NMQU01000158">
    <property type="protein sequence ID" value="OXM43127.1"/>
    <property type="molecule type" value="Genomic_DNA"/>
</dbReference>
<name>A0A229R920_AMYAL</name>
<protein>
    <submittedName>
        <fullName evidence="1">Uncharacterized protein</fullName>
    </submittedName>
</protein>
<evidence type="ECO:0000313" key="2">
    <source>
        <dbReference type="Proteomes" id="UP000215563"/>
    </source>
</evidence>
<organism evidence="1 2">
    <name type="scientific">Amycolatopsis alba DSM 44262</name>
    <dbReference type="NCBI Taxonomy" id="1125972"/>
    <lineage>
        <taxon>Bacteria</taxon>
        <taxon>Bacillati</taxon>
        <taxon>Actinomycetota</taxon>
        <taxon>Actinomycetes</taxon>
        <taxon>Pseudonocardiales</taxon>
        <taxon>Pseudonocardiaceae</taxon>
        <taxon>Amycolatopsis</taxon>
    </lineage>
</organism>
<dbReference type="AlphaFoldDB" id="A0A229R920"/>
<dbReference type="RefSeq" id="WP_020636180.1">
    <property type="nucleotide sequence ID" value="NZ_KB913032.1"/>
</dbReference>
<dbReference type="OrthoDB" id="3627974at2"/>
<keyword evidence="2" id="KW-1185">Reference proteome</keyword>